<feature type="chain" id="PRO_5046347002" evidence="1">
    <location>
        <begin position="26"/>
        <end position="524"/>
    </location>
</feature>
<dbReference type="Gene3D" id="3.40.710.10">
    <property type="entry name" value="DD-peptidase/beta-lactamase superfamily"/>
    <property type="match status" value="1"/>
</dbReference>
<feature type="signal peptide" evidence="1">
    <location>
        <begin position="1"/>
        <end position="25"/>
    </location>
</feature>
<evidence type="ECO:0000313" key="3">
    <source>
        <dbReference type="EMBL" id="MBR1137316.1"/>
    </source>
</evidence>
<dbReference type="InterPro" id="IPR050789">
    <property type="entry name" value="Diverse_Enzym_Activities"/>
</dbReference>
<dbReference type="InterPro" id="IPR012338">
    <property type="entry name" value="Beta-lactam/transpept-like"/>
</dbReference>
<keyword evidence="4" id="KW-1185">Reference proteome</keyword>
<evidence type="ECO:0000313" key="4">
    <source>
        <dbReference type="Proteomes" id="UP001314635"/>
    </source>
</evidence>
<protein>
    <submittedName>
        <fullName evidence="3">Serine hydrolase</fullName>
    </submittedName>
</protein>
<feature type="domain" description="Beta-lactamase-related" evidence="2">
    <location>
        <begin position="63"/>
        <end position="342"/>
    </location>
</feature>
<keyword evidence="3" id="KW-0378">Hydrolase</keyword>
<dbReference type="Pfam" id="PF00144">
    <property type="entry name" value="Beta-lactamase"/>
    <property type="match status" value="1"/>
</dbReference>
<dbReference type="EMBL" id="JAFCLK010000014">
    <property type="protein sequence ID" value="MBR1137316.1"/>
    <property type="molecule type" value="Genomic_DNA"/>
</dbReference>
<gene>
    <name evidence="3" type="ORF">JQ619_16195</name>
</gene>
<evidence type="ECO:0000259" key="2">
    <source>
        <dbReference type="Pfam" id="PF00144"/>
    </source>
</evidence>
<name>A0ABS5G7P8_9BRAD</name>
<dbReference type="InterPro" id="IPR001466">
    <property type="entry name" value="Beta-lactam-related"/>
</dbReference>
<dbReference type="RefSeq" id="WP_172235673.1">
    <property type="nucleotide sequence ID" value="NZ_JABFDP010000003.1"/>
</dbReference>
<comment type="caution">
    <text evidence="3">The sequence shown here is derived from an EMBL/GenBank/DDBJ whole genome shotgun (WGS) entry which is preliminary data.</text>
</comment>
<organism evidence="3 4">
    <name type="scientific">Bradyrhizobium denitrificans</name>
    <dbReference type="NCBI Taxonomy" id="2734912"/>
    <lineage>
        <taxon>Bacteria</taxon>
        <taxon>Pseudomonadati</taxon>
        <taxon>Pseudomonadota</taxon>
        <taxon>Alphaproteobacteria</taxon>
        <taxon>Hyphomicrobiales</taxon>
        <taxon>Nitrobacteraceae</taxon>
        <taxon>Bradyrhizobium</taxon>
    </lineage>
</organism>
<dbReference type="Proteomes" id="UP001314635">
    <property type="component" value="Unassembled WGS sequence"/>
</dbReference>
<accession>A0ABS5G7P8</accession>
<evidence type="ECO:0000256" key="1">
    <source>
        <dbReference type="SAM" id="SignalP"/>
    </source>
</evidence>
<dbReference type="PANTHER" id="PTHR43283:SF7">
    <property type="entry name" value="BETA-LACTAMASE-RELATED DOMAIN-CONTAINING PROTEIN"/>
    <property type="match status" value="1"/>
</dbReference>
<dbReference type="PANTHER" id="PTHR43283">
    <property type="entry name" value="BETA-LACTAMASE-RELATED"/>
    <property type="match status" value="1"/>
</dbReference>
<reference evidence="4" key="1">
    <citation type="journal article" date="2021" name="ISME J.">
        <title>Evolutionary origin and ecological implication of a unique nif island in free-living Bradyrhizobium lineages.</title>
        <authorList>
            <person name="Tao J."/>
        </authorList>
    </citation>
    <scope>NUCLEOTIDE SEQUENCE [LARGE SCALE GENOMIC DNA]</scope>
    <source>
        <strain evidence="4">SZCCT0094</strain>
    </source>
</reference>
<proteinExistence type="predicted"/>
<keyword evidence="1" id="KW-0732">Signal</keyword>
<dbReference type="SUPFAM" id="SSF56601">
    <property type="entry name" value="beta-lactamase/transpeptidase-like"/>
    <property type="match status" value="1"/>
</dbReference>
<dbReference type="GO" id="GO:0016787">
    <property type="term" value="F:hydrolase activity"/>
    <property type="evidence" value="ECO:0007669"/>
    <property type="project" value="UniProtKB-KW"/>
</dbReference>
<sequence length="524" mass="56914">MLRVRTSVRVAALLLAGLFTLHLFALRQAAADDASRTGFPQADWPVATPEDEGMDSAALAKLVDAGKALRFDSLLITRHGRIVLDASYAPYKSDELHIINSATKAVVATLIAMLQKDGVLDSLDHPVLDLFKDRQIDNVDARKQALTVQHLLNMTSGLDWDEGYNGGTERSLFEMGRSPDWVQYILDRPMAHAPGETFYYNSGNSHLLSAIVTKLTGRSAEDFARERLFAPLGITEHAWFKDSKGISSGGFGLALRPRDMARIGYLYLRGGRWGGQQLLPPGWIEAVNHATTSMNATFDPGLHYANQFWALPDRNVVMAVGYHCQLIMVLPDADIVAVMTARNFCPFRKLANDILATVKSSEALPAAPEATAALAAAVSDAATETRSTVGAAPDIAAAVSGKTFSFPPGPLGINAITLDLTGPDPHVAWDIPRQGGGSGTLHLQSPIGLDGSYRKTAQPHPWQPYTYRAMKGSWIDATTFAIDVQFIGQGEERNWRLSFDGDKVTFKTKGRYGKELAVEGQALP</sequence>